<protein>
    <submittedName>
        <fullName evidence="1">Uncharacterized protein</fullName>
    </submittedName>
</protein>
<dbReference type="KEGG" id="scor:J3U87_09250"/>
<dbReference type="RefSeq" id="WP_237382752.1">
    <property type="nucleotide sequence ID" value="NZ_CP071793.1"/>
</dbReference>
<dbReference type="AlphaFoldDB" id="A0A8A4TU54"/>
<accession>A0A8A4TU54</accession>
<dbReference type="InterPro" id="IPR029062">
    <property type="entry name" value="Class_I_gatase-like"/>
</dbReference>
<evidence type="ECO:0000313" key="1">
    <source>
        <dbReference type="EMBL" id="QTD52648.1"/>
    </source>
</evidence>
<organism evidence="1 2">
    <name type="scientific">Sulfidibacter corallicola</name>
    <dbReference type="NCBI Taxonomy" id="2818388"/>
    <lineage>
        <taxon>Bacteria</taxon>
        <taxon>Pseudomonadati</taxon>
        <taxon>Acidobacteriota</taxon>
        <taxon>Holophagae</taxon>
        <taxon>Acanthopleuribacterales</taxon>
        <taxon>Acanthopleuribacteraceae</taxon>
        <taxon>Sulfidibacter</taxon>
    </lineage>
</organism>
<name>A0A8A4TU54_SULCO</name>
<proteinExistence type="predicted"/>
<keyword evidence="2" id="KW-1185">Reference proteome</keyword>
<sequence length="206" mass="23349">MQKPIGLMFNGVWSQHRFAETEPYRDNYELVYTHGLTAERLAPFEVLVVPFQSNRQALSACRHLIFDWLTDGRVLAVFGDNPGDLLPATWEDRPIDNYWWKTDPTRPPIAATDRSHPLYGGLASRHGAWHHHGVYTAVPDDAWVIQRTASGEAITWQTSAFGGTLFASTKDPIVEYGVDQIRHLDHYMTAFTEWVLSCVEAPSPAR</sequence>
<evidence type="ECO:0000313" key="2">
    <source>
        <dbReference type="Proteomes" id="UP000663929"/>
    </source>
</evidence>
<reference evidence="1" key="1">
    <citation type="submission" date="2021-03" db="EMBL/GenBank/DDBJ databases">
        <title>Acanthopleuribacteraceae sp. M133.</title>
        <authorList>
            <person name="Wang G."/>
        </authorList>
    </citation>
    <scope>NUCLEOTIDE SEQUENCE</scope>
    <source>
        <strain evidence="1">M133</strain>
    </source>
</reference>
<dbReference type="Proteomes" id="UP000663929">
    <property type="component" value="Chromosome"/>
</dbReference>
<gene>
    <name evidence="1" type="ORF">J3U87_09250</name>
</gene>
<dbReference type="EMBL" id="CP071793">
    <property type="protein sequence ID" value="QTD52648.1"/>
    <property type="molecule type" value="Genomic_DNA"/>
</dbReference>
<dbReference type="SUPFAM" id="SSF52317">
    <property type="entry name" value="Class I glutamine amidotransferase-like"/>
    <property type="match status" value="1"/>
</dbReference>